<protein>
    <submittedName>
        <fullName evidence="1">Uncharacterized protein</fullName>
    </submittedName>
</protein>
<dbReference type="AlphaFoldDB" id="A0A5B7DQ80"/>
<dbReference type="EMBL" id="VSRR010001253">
    <property type="protein sequence ID" value="MPC23801.1"/>
    <property type="molecule type" value="Genomic_DNA"/>
</dbReference>
<reference evidence="1 2" key="1">
    <citation type="submission" date="2019-05" db="EMBL/GenBank/DDBJ databases">
        <title>Another draft genome of Portunus trituberculatus and its Hox gene families provides insights of decapod evolution.</title>
        <authorList>
            <person name="Jeong J.-H."/>
            <person name="Song I."/>
            <person name="Kim S."/>
            <person name="Choi T."/>
            <person name="Kim D."/>
            <person name="Ryu S."/>
            <person name="Kim W."/>
        </authorList>
    </citation>
    <scope>NUCLEOTIDE SEQUENCE [LARGE SCALE GENOMIC DNA]</scope>
    <source>
        <tissue evidence="1">Muscle</tissue>
    </source>
</reference>
<keyword evidence="2" id="KW-1185">Reference proteome</keyword>
<gene>
    <name evidence="1" type="ORF">E2C01_016866</name>
</gene>
<name>A0A5B7DQ80_PORTR</name>
<comment type="caution">
    <text evidence="1">The sequence shown here is derived from an EMBL/GenBank/DDBJ whole genome shotgun (WGS) entry which is preliminary data.</text>
</comment>
<sequence>MQSAIAHIPTQFTNNFVSVPLLASSPHSSGTNLPPRSLTQMPQSGLNCGIQAWPFFFLLDRQHAWG</sequence>
<proteinExistence type="predicted"/>
<evidence type="ECO:0000313" key="2">
    <source>
        <dbReference type="Proteomes" id="UP000324222"/>
    </source>
</evidence>
<accession>A0A5B7DQ80</accession>
<organism evidence="1 2">
    <name type="scientific">Portunus trituberculatus</name>
    <name type="common">Swimming crab</name>
    <name type="synonym">Neptunus trituberculatus</name>
    <dbReference type="NCBI Taxonomy" id="210409"/>
    <lineage>
        <taxon>Eukaryota</taxon>
        <taxon>Metazoa</taxon>
        <taxon>Ecdysozoa</taxon>
        <taxon>Arthropoda</taxon>
        <taxon>Crustacea</taxon>
        <taxon>Multicrustacea</taxon>
        <taxon>Malacostraca</taxon>
        <taxon>Eumalacostraca</taxon>
        <taxon>Eucarida</taxon>
        <taxon>Decapoda</taxon>
        <taxon>Pleocyemata</taxon>
        <taxon>Brachyura</taxon>
        <taxon>Eubrachyura</taxon>
        <taxon>Portunoidea</taxon>
        <taxon>Portunidae</taxon>
        <taxon>Portuninae</taxon>
        <taxon>Portunus</taxon>
    </lineage>
</organism>
<dbReference type="Proteomes" id="UP000324222">
    <property type="component" value="Unassembled WGS sequence"/>
</dbReference>
<evidence type="ECO:0000313" key="1">
    <source>
        <dbReference type="EMBL" id="MPC23801.1"/>
    </source>
</evidence>